<feature type="signal peptide" evidence="2">
    <location>
        <begin position="1"/>
        <end position="23"/>
    </location>
</feature>
<dbReference type="Gene3D" id="2.30.30.240">
    <property type="entry name" value="PRC-barrel domain"/>
    <property type="match status" value="1"/>
</dbReference>
<feature type="domain" description="PRC-barrel" evidence="3">
    <location>
        <begin position="43"/>
        <end position="118"/>
    </location>
</feature>
<name>A0ABQ6XDB5_9GAMM</name>
<protein>
    <submittedName>
        <fullName evidence="4">PRC-barrel domain containing protein</fullName>
    </submittedName>
</protein>
<evidence type="ECO:0000259" key="3">
    <source>
        <dbReference type="Pfam" id="PF05239"/>
    </source>
</evidence>
<dbReference type="InterPro" id="IPR011033">
    <property type="entry name" value="PRC_barrel-like_sf"/>
</dbReference>
<accession>A0ABQ6XDB5</accession>
<dbReference type="SUPFAM" id="SSF50346">
    <property type="entry name" value="PRC-barrel domain"/>
    <property type="match status" value="1"/>
</dbReference>
<evidence type="ECO:0000256" key="1">
    <source>
        <dbReference type="SAM" id="MobiDB-lite"/>
    </source>
</evidence>
<evidence type="ECO:0000256" key="2">
    <source>
        <dbReference type="SAM" id="SignalP"/>
    </source>
</evidence>
<dbReference type="RefSeq" id="WP_153842296.1">
    <property type="nucleotide sequence ID" value="NZ_CP048602.1"/>
</dbReference>
<sequence>MKPTFLTTLILPALMATAGIAQANEGGNGMEASYLTHAPDNTFHSDSLTGNQVRSRVENDEDIGTINDLIIDEDGKINAVVVGVGGFLGMGEKNVAIEWDSLELTKGEDNEEYVISVNASEEALQEAQEYERNDDLRTERDTEMNNSEDNANEMRDTQS</sequence>
<evidence type="ECO:0000313" key="5">
    <source>
        <dbReference type="Proteomes" id="UP000466130"/>
    </source>
</evidence>
<dbReference type="PANTHER" id="PTHR36505">
    <property type="entry name" value="BLR1072 PROTEIN"/>
    <property type="match status" value="1"/>
</dbReference>
<keyword evidence="5" id="KW-1185">Reference proteome</keyword>
<feature type="compositionally biased region" description="Basic and acidic residues" evidence="1">
    <location>
        <begin position="129"/>
        <end position="143"/>
    </location>
</feature>
<dbReference type="Proteomes" id="UP000466130">
    <property type="component" value="Unassembled WGS sequence"/>
</dbReference>
<keyword evidence="2" id="KW-0732">Signal</keyword>
<dbReference type="PANTHER" id="PTHR36505:SF1">
    <property type="entry name" value="BLR1072 PROTEIN"/>
    <property type="match status" value="1"/>
</dbReference>
<reference evidence="4 5" key="1">
    <citation type="submission" date="2019-09" db="EMBL/GenBank/DDBJ databases">
        <title>The Halomonas whole genome shotgun (WGS).</title>
        <authorList>
            <person name="Xie Z."/>
        </authorList>
    </citation>
    <scope>NUCLEOTIDE SEQUENCE [LARGE SCALE GENOMIC DNA]</scope>
    <source>
        <strain evidence="4 5">NBT06E8</strain>
    </source>
</reference>
<dbReference type="Pfam" id="PF05239">
    <property type="entry name" value="PRC"/>
    <property type="match status" value="1"/>
</dbReference>
<gene>
    <name evidence="4" type="ORF">F1978_01515</name>
</gene>
<proteinExistence type="predicted"/>
<evidence type="ECO:0000313" key="4">
    <source>
        <dbReference type="EMBL" id="KAE8439959.1"/>
    </source>
</evidence>
<dbReference type="InterPro" id="IPR027275">
    <property type="entry name" value="PRC-brl_dom"/>
</dbReference>
<comment type="caution">
    <text evidence="4">The sequence shown here is derived from an EMBL/GenBank/DDBJ whole genome shotgun (WGS) entry which is preliminary data.</text>
</comment>
<dbReference type="EMBL" id="VWRT01000001">
    <property type="protein sequence ID" value="KAE8439959.1"/>
    <property type="molecule type" value="Genomic_DNA"/>
</dbReference>
<feature type="region of interest" description="Disordered" evidence="1">
    <location>
        <begin position="124"/>
        <end position="159"/>
    </location>
</feature>
<feature type="chain" id="PRO_5046850971" evidence="2">
    <location>
        <begin position="24"/>
        <end position="159"/>
    </location>
</feature>
<organism evidence="4 5">
    <name type="scientific">Vreelandella piezotolerans</name>
    <dbReference type="NCBI Taxonomy" id="2609667"/>
    <lineage>
        <taxon>Bacteria</taxon>
        <taxon>Pseudomonadati</taxon>
        <taxon>Pseudomonadota</taxon>
        <taxon>Gammaproteobacteria</taxon>
        <taxon>Oceanospirillales</taxon>
        <taxon>Halomonadaceae</taxon>
        <taxon>Vreelandella</taxon>
    </lineage>
</organism>